<dbReference type="InterPro" id="IPR013656">
    <property type="entry name" value="PAS_4"/>
</dbReference>
<gene>
    <name evidence="19" type="ORF">FEF34_34675</name>
</gene>
<evidence type="ECO:0000256" key="13">
    <source>
        <dbReference type="ARBA" id="ARBA00056274"/>
    </source>
</evidence>
<dbReference type="FunFam" id="3.30.565.10:FF:000028">
    <property type="entry name" value="PAS sensor protein"/>
    <property type="match status" value="1"/>
</dbReference>
<evidence type="ECO:0000259" key="18">
    <source>
        <dbReference type="SMART" id="SM00331"/>
    </source>
</evidence>
<feature type="domain" description="PAS" evidence="17">
    <location>
        <begin position="29"/>
        <end position="96"/>
    </location>
</feature>
<dbReference type="Gene3D" id="3.30.565.10">
    <property type="entry name" value="Histidine kinase-like ATPase, C-terminal domain"/>
    <property type="match status" value="1"/>
</dbReference>
<evidence type="ECO:0000313" key="19">
    <source>
        <dbReference type="EMBL" id="TLQ47407.1"/>
    </source>
</evidence>
<comment type="caution">
    <text evidence="19">The sequence shown here is derived from an EMBL/GenBank/DDBJ whole genome shotgun (WGS) entry which is preliminary data.</text>
</comment>
<sequence length="869" mass="91753">MWPPAGPGGPGERPVRRVDESRADATGADRDDYPFAVAGTAAALLDGAGTVVALTPAAEVLLGRRSADVCGRPVRELLADAGGWEALLAQRIGVPRRDEAPDPAGATAAGRGEQGPPDPPAGGWEGRATLRHGAGHDLDVGFGVLPLDAGRGDGTARFLVVGAPADALVRWRQDRALTRELFLQGRVGLALFDAGLRLLRTNTHLLPYTGVPVDLGGRRLGDFLRAEDADTIDAQLREVLRTGAPLIGFNTAVRTLADPLGGRELSFSAFRLLESDGRAMGVATVFTDVTDHQRARGRLELLYRATEALSGSLSVMRTVEDLAEVLAPALGDRAAVDLAETVLTGGEPPADGRHTLVLLRMAVAGAEDGVPRTGTAHVEPIDAPDGRDPGDLAGNGRGVLVTGLGRDAVPPGGAPEWTAAVPGAHSAMAAPLRARGIMFGRLVVWRTGHRPILDLDDLVLLEEIAARAALAVDNARRYTKERRTAVGLQRSLLPPATCERPALEAAGAYLPADADSGVGGDWFDVIPLSSARVALVVGDVAGHGLHATAMMGRLRSAVRALADLDLEPEELLAHLDDLVLQVATEAESEEPGNGNTGIPLPGGPAGATCLYAVYDPVARSCVMASAGHPPPAVVAPDGTVDWFDVSPGPPLGVGGWPFEAVERDLAPGSVLALYTDGLIERGEGDIDEGMRDLADRLIRAEVVERPLRHARHDIVADLPPGRLRDDVTLLLARTREVPAGSTATWLLDADPAVVSDARHLVLEQLTRWDLDELGFTTELIASELVTNAIRYAGGPVRLRLIRTDALTCEVSDPSNTQPRMRRARTSEEGGRGLYLVAQLSRRWGSRYTREGKTVWSEQPLPLVLAGHSP</sequence>
<dbReference type="InterPro" id="IPR036457">
    <property type="entry name" value="PPM-type-like_dom_sf"/>
</dbReference>
<dbReference type="Gene3D" id="3.60.40.10">
    <property type="entry name" value="PPM-type phosphatase domain"/>
    <property type="match status" value="1"/>
</dbReference>
<evidence type="ECO:0000256" key="8">
    <source>
        <dbReference type="ARBA" id="ARBA00022840"/>
    </source>
</evidence>
<feature type="region of interest" description="Disordered" evidence="16">
    <location>
        <begin position="94"/>
        <end position="129"/>
    </location>
</feature>
<dbReference type="SMART" id="SM00091">
    <property type="entry name" value="PAS"/>
    <property type="match status" value="2"/>
</dbReference>
<dbReference type="InterPro" id="IPR003018">
    <property type="entry name" value="GAF"/>
</dbReference>
<dbReference type="SUPFAM" id="SSF55785">
    <property type="entry name" value="PYP-like sensor domain (PAS domain)"/>
    <property type="match status" value="1"/>
</dbReference>
<dbReference type="Gene3D" id="3.30.450.20">
    <property type="entry name" value="PAS domain"/>
    <property type="match status" value="1"/>
</dbReference>
<dbReference type="SMART" id="SM00331">
    <property type="entry name" value="PP2C_SIG"/>
    <property type="match status" value="1"/>
</dbReference>
<dbReference type="Pfam" id="PF13581">
    <property type="entry name" value="HATPase_c_2"/>
    <property type="match status" value="1"/>
</dbReference>
<dbReference type="InterPro" id="IPR052016">
    <property type="entry name" value="Bact_Sigma-Reg"/>
</dbReference>
<dbReference type="InterPro" id="IPR003594">
    <property type="entry name" value="HATPase_dom"/>
</dbReference>
<dbReference type="InterPro" id="IPR035965">
    <property type="entry name" value="PAS-like_dom_sf"/>
</dbReference>
<evidence type="ECO:0000256" key="12">
    <source>
        <dbReference type="ARBA" id="ARBA00047761"/>
    </source>
</evidence>
<dbReference type="Proteomes" id="UP000305921">
    <property type="component" value="Unassembled WGS sequence"/>
</dbReference>
<keyword evidence="2" id="KW-0597">Phosphoprotein</keyword>
<evidence type="ECO:0000256" key="10">
    <source>
        <dbReference type="ARBA" id="ARBA00022912"/>
    </source>
</evidence>
<evidence type="ECO:0000256" key="2">
    <source>
        <dbReference type="ARBA" id="ARBA00022553"/>
    </source>
</evidence>
<evidence type="ECO:0000256" key="11">
    <source>
        <dbReference type="ARBA" id="ARBA00023211"/>
    </source>
</evidence>
<evidence type="ECO:0000313" key="20">
    <source>
        <dbReference type="Proteomes" id="UP000305921"/>
    </source>
</evidence>
<dbReference type="SUPFAM" id="SSF55874">
    <property type="entry name" value="ATPase domain of HSP90 chaperone/DNA topoisomerase II/histidine kinase"/>
    <property type="match status" value="1"/>
</dbReference>
<evidence type="ECO:0000256" key="14">
    <source>
        <dbReference type="ARBA" id="ARBA00075117"/>
    </source>
</evidence>
<keyword evidence="7" id="KW-0378">Hydrolase</keyword>
<dbReference type="InterPro" id="IPR029016">
    <property type="entry name" value="GAF-like_dom_sf"/>
</dbReference>
<dbReference type="InterPro" id="IPR000014">
    <property type="entry name" value="PAS"/>
</dbReference>
<evidence type="ECO:0000256" key="1">
    <source>
        <dbReference type="ARBA" id="ARBA00013081"/>
    </source>
</evidence>
<evidence type="ECO:0000256" key="7">
    <source>
        <dbReference type="ARBA" id="ARBA00022801"/>
    </source>
</evidence>
<feature type="compositionally biased region" description="Basic and acidic residues" evidence="16">
    <location>
        <begin position="13"/>
        <end position="31"/>
    </location>
</feature>
<protein>
    <recommendedName>
        <fullName evidence="1">protein-serine/threonine phosphatase</fullName>
        <ecNumber evidence="1">3.1.3.16</ecNumber>
    </recommendedName>
    <alternativeName>
        <fullName evidence="15">Protein-serine/threonine phosphatase</fullName>
    </alternativeName>
    <alternativeName>
        <fullName evidence="14">Serine/threonine-protein kinase</fullName>
    </alternativeName>
</protein>
<dbReference type="GO" id="GO:0046872">
    <property type="term" value="F:metal ion binding"/>
    <property type="evidence" value="ECO:0007669"/>
    <property type="project" value="UniProtKB-KW"/>
</dbReference>
<evidence type="ECO:0000256" key="6">
    <source>
        <dbReference type="ARBA" id="ARBA00022777"/>
    </source>
</evidence>
<evidence type="ECO:0000256" key="5">
    <source>
        <dbReference type="ARBA" id="ARBA00022741"/>
    </source>
</evidence>
<evidence type="ECO:0000256" key="4">
    <source>
        <dbReference type="ARBA" id="ARBA00022723"/>
    </source>
</evidence>
<keyword evidence="9" id="KW-0460">Magnesium</keyword>
<dbReference type="CDD" id="cd16936">
    <property type="entry name" value="HATPase_RsbW-like"/>
    <property type="match status" value="1"/>
</dbReference>
<dbReference type="Gene3D" id="3.30.450.40">
    <property type="match status" value="1"/>
</dbReference>
<dbReference type="PANTHER" id="PTHR43156:SF2">
    <property type="entry name" value="STAGE II SPORULATION PROTEIN E"/>
    <property type="match status" value="1"/>
</dbReference>
<dbReference type="SUPFAM" id="SSF55781">
    <property type="entry name" value="GAF domain-like"/>
    <property type="match status" value="1"/>
</dbReference>
<keyword evidence="4" id="KW-0479">Metal-binding</keyword>
<dbReference type="OrthoDB" id="118142at2"/>
<dbReference type="InterPro" id="IPR001932">
    <property type="entry name" value="PPM-type_phosphatase-like_dom"/>
</dbReference>
<keyword evidence="6" id="KW-0418">Kinase</keyword>
<evidence type="ECO:0000256" key="9">
    <source>
        <dbReference type="ARBA" id="ARBA00022842"/>
    </source>
</evidence>
<proteinExistence type="predicted"/>
<reference evidence="19 20" key="1">
    <citation type="submission" date="2019-05" db="EMBL/GenBank/DDBJ databases">
        <title>Streptomyces marianii sp. nov., a novel marine actinomycete from southern coast of India.</title>
        <authorList>
            <person name="Iniyan A.M."/>
            <person name="Wink J."/>
            <person name="Ramprasad E."/>
            <person name="Ramana C.V."/>
            <person name="Bunk B."/>
            <person name="Sproer C."/>
            <person name="Joseph F.-J.R.S."/>
            <person name="Vincent S.G.P."/>
        </authorList>
    </citation>
    <scope>NUCLEOTIDE SEQUENCE [LARGE SCALE GENOMIC DNA]</scope>
    <source>
        <strain evidence="19 20">ICN19</strain>
    </source>
</reference>
<dbReference type="FunFam" id="3.60.40.10:FF:000005">
    <property type="entry name" value="Serine/threonine protein phosphatase"/>
    <property type="match status" value="1"/>
</dbReference>
<keyword evidence="10" id="KW-0904">Protein phosphatase</keyword>
<accession>A0A5R9EE29</accession>
<dbReference type="InterPro" id="IPR036890">
    <property type="entry name" value="HATPase_C_sf"/>
</dbReference>
<dbReference type="EC" id="3.1.3.16" evidence="1"/>
<evidence type="ECO:0000256" key="3">
    <source>
        <dbReference type="ARBA" id="ARBA00022679"/>
    </source>
</evidence>
<name>A0A5R9EE29_9ACTN</name>
<evidence type="ECO:0000256" key="16">
    <source>
        <dbReference type="SAM" id="MobiDB-lite"/>
    </source>
</evidence>
<feature type="domain" description="PPM-type phosphatase" evidence="18">
    <location>
        <begin position="503"/>
        <end position="734"/>
    </location>
</feature>
<dbReference type="PANTHER" id="PTHR43156">
    <property type="entry name" value="STAGE II SPORULATION PROTEIN E-RELATED"/>
    <property type="match status" value="1"/>
</dbReference>
<feature type="region of interest" description="Disordered" evidence="16">
    <location>
        <begin position="1"/>
        <end position="31"/>
    </location>
</feature>
<keyword evidence="3" id="KW-0808">Transferase</keyword>
<keyword evidence="20" id="KW-1185">Reference proteome</keyword>
<feature type="domain" description="PAS" evidence="17">
    <location>
        <begin position="176"/>
        <end position="241"/>
    </location>
</feature>
<organism evidence="19 20">
    <name type="scientific">Streptomyces marianii</name>
    <dbReference type="NCBI Taxonomy" id="1817406"/>
    <lineage>
        <taxon>Bacteria</taxon>
        <taxon>Bacillati</taxon>
        <taxon>Actinomycetota</taxon>
        <taxon>Actinomycetes</taxon>
        <taxon>Kitasatosporales</taxon>
        <taxon>Streptomycetaceae</taxon>
        <taxon>Streptomyces</taxon>
    </lineage>
</organism>
<dbReference type="AlphaFoldDB" id="A0A5R9EE29"/>
<evidence type="ECO:0000259" key="17">
    <source>
        <dbReference type="SMART" id="SM00091"/>
    </source>
</evidence>
<keyword evidence="11" id="KW-0464">Manganese</keyword>
<comment type="function">
    <text evidence="13">Primarily acts as an independent SigF regulator that is sensitive to the osmosensory signal, mediating the cross talk of PknD with the SigF regulon. Possesses both phosphatase and kinase activities. The kinase domain functions as a classic anti-sigma factor-like kinase to phosphorylate the anti-anti-sigma factor domain at the canonical regulatory site, and the phosphatase domain antagonizes this activity.</text>
</comment>
<dbReference type="Pfam" id="PF07228">
    <property type="entry name" value="SpoIIE"/>
    <property type="match status" value="1"/>
</dbReference>
<dbReference type="GO" id="GO:0004722">
    <property type="term" value="F:protein serine/threonine phosphatase activity"/>
    <property type="evidence" value="ECO:0007669"/>
    <property type="project" value="UniProtKB-EC"/>
</dbReference>
<dbReference type="EMBL" id="VAWE01000001">
    <property type="protein sequence ID" value="TLQ47407.1"/>
    <property type="molecule type" value="Genomic_DNA"/>
</dbReference>
<comment type="catalytic activity">
    <reaction evidence="12">
        <text>O-phospho-L-seryl-[protein] + H2O = L-seryl-[protein] + phosphate</text>
        <dbReference type="Rhea" id="RHEA:20629"/>
        <dbReference type="Rhea" id="RHEA-COMP:9863"/>
        <dbReference type="Rhea" id="RHEA-COMP:11604"/>
        <dbReference type="ChEBI" id="CHEBI:15377"/>
        <dbReference type="ChEBI" id="CHEBI:29999"/>
        <dbReference type="ChEBI" id="CHEBI:43474"/>
        <dbReference type="ChEBI" id="CHEBI:83421"/>
        <dbReference type="EC" id="3.1.3.16"/>
    </reaction>
</comment>
<dbReference type="GO" id="GO:0005524">
    <property type="term" value="F:ATP binding"/>
    <property type="evidence" value="ECO:0007669"/>
    <property type="project" value="UniProtKB-KW"/>
</dbReference>
<keyword evidence="5" id="KW-0547">Nucleotide-binding</keyword>
<dbReference type="Pfam" id="PF01590">
    <property type="entry name" value="GAF"/>
    <property type="match status" value="1"/>
</dbReference>
<dbReference type="GO" id="GO:0016301">
    <property type="term" value="F:kinase activity"/>
    <property type="evidence" value="ECO:0007669"/>
    <property type="project" value="UniProtKB-KW"/>
</dbReference>
<dbReference type="Pfam" id="PF08448">
    <property type="entry name" value="PAS_4"/>
    <property type="match status" value="1"/>
</dbReference>
<evidence type="ECO:0000256" key="15">
    <source>
        <dbReference type="ARBA" id="ARBA00081350"/>
    </source>
</evidence>
<keyword evidence="8" id="KW-0067">ATP-binding</keyword>